<accession>A0A918JF31</accession>
<dbReference type="GO" id="GO:0022857">
    <property type="term" value="F:transmembrane transporter activity"/>
    <property type="evidence" value="ECO:0007669"/>
    <property type="project" value="InterPro"/>
</dbReference>
<dbReference type="InterPro" id="IPR006143">
    <property type="entry name" value="RND_pump_MFP"/>
</dbReference>
<evidence type="ECO:0000259" key="7">
    <source>
        <dbReference type="Pfam" id="PF25917"/>
    </source>
</evidence>
<dbReference type="Proteomes" id="UP000608345">
    <property type="component" value="Unassembled WGS sequence"/>
</dbReference>
<evidence type="ECO:0000256" key="3">
    <source>
        <dbReference type="SAM" id="Coils"/>
    </source>
</evidence>
<dbReference type="InterPro" id="IPR058625">
    <property type="entry name" value="MdtA-like_BSH"/>
</dbReference>
<keyword evidence="11" id="KW-1185">Reference proteome</keyword>
<evidence type="ECO:0000256" key="2">
    <source>
        <dbReference type="ARBA" id="ARBA00009477"/>
    </source>
</evidence>
<dbReference type="PANTHER" id="PTHR30158:SF3">
    <property type="entry name" value="MULTIDRUG EFFLUX PUMP SUBUNIT ACRA-RELATED"/>
    <property type="match status" value="1"/>
</dbReference>
<dbReference type="Pfam" id="PF25876">
    <property type="entry name" value="HH_MFP_RND"/>
    <property type="match status" value="1"/>
</dbReference>
<evidence type="ECO:0000256" key="4">
    <source>
        <dbReference type="SAM" id="MobiDB-lite"/>
    </source>
</evidence>
<dbReference type="AlphaFoldDB" id="A0A918JF31"/>
<dbReference type="Gene3D" id="2.40.50.100">
    <property type="match status" value="1"/>
</dbReference>
<feature type="coiled-coil region" evidence="3">
    <location>
        <begin position="110"/>
        <end position="175"/>
    </location>
</feature>
<dbReference type="RefSeq" id="WP_189383818.1">
    <property type="nucleotide sequence ID" value="NZ_BAABFY010000057.1"/>
</dbReference>
<protein>
    <submittedName>
        <fullName evidence="10">MexX family efflux pump subunit</fullName>
    </submittedName>
</protein>
<dbReference type="Pfam" id="PF25944">
    <property type="entry name" value="Beta-barrel_RND"/>
    <property type="match status" value="1"/>
</dbReference>
<feature type="domain" description="Multidrug resistance protein MdtA-like beta-barrel" evidence="8">
    <location>
        <begin position="217"/>
        <end position="306"/>
    </location>
</feature>
<feature type="signal peptide" evidence="5">
    <location>
        <begin position="1"/>
        <end position="31"/>
    </location>
</feature>
<feature type="domain" description="Multidrug resistance protein MdtA-like barrel-sandwich hybrid" evidence="7">
    <location>
        <begin position="70"/>
        <end position="212"/>
    </location>
</feature>
<feature type="chain" id="PRO_5037309994" evidence="5">
    <location>
        <begin position="32"/>
        <end position="400"/>
    </location>
</feature>
<feature type="domain" description="Multidrug resistance protein MdtA-like alpha-helical hairpin" evidence="6">
    <location>
        <begin position="110"/>
        <end position="179"/>
    </location>
</feature>
<evidence type="ECO:0000259" key="8">
    <source>
        <dbReference type="Pfam" id="PF25944"/>
    </source>
</evidence>
<dbReference type="NCBIfam" id="TIGR01730">
    <property type="entry name" value="RND_mfp"/>
    <property type="match status" value="1"/>
</dbReference>
<keyword evidence="3" id="KW-0175">Coiled coil</keyword>
<dbReference type="Gene3D" id="2.40.420.20">
    <property type="match status" value="1"/>
</dbReference>
<organism evidence="10 11">
    <name type="scientific">Advenella faeciporci</name>
    <dbReference type="NCBI Taxonomy" id="797535"/>
    <lineage>
        <taxon>Bacteria</taxon>
        <taxon>Pseudomonadati</taxon>
        <taxon>Pseudomonadota</taxon>
        <taxon>Betaproteobacteria</taxon>
        <taxon>Burkholderiales</taxon>
        <taxon>Alcaligenaceae</taxon>
    </lineage>
</organism>
<dbReference type="InterPro" id="IPR058624">
    <property type="entry name" value="MdtA-like_HH"/>
</dbReference>
<dbReference type="GO" id="GO:0030313">
    <property type="term" value="C:cell envelope"/>
    <property type="evidence" value="ECO:0007669"/>
    <property type="project" value="UniProtKB-SubCell"/>
</dbReference>
<dbReference type="GO" id="GO:0046677">
    <property type="term" value="P:response to antibiotic"/>
    <property type="evidence" value="ECO:0007669"/>
    <property type="project" value="TreeGrafter"/>
</dbReference>
<evidence type="ECO:0000313" key="11">
    <source>
        <dbReference type="Proteomes" id="UP000608345"/>
    </source>
</evidence>
<comment type="caution">
    <text evidence="10">The sequence shown here is derived from an EMBL/GenBank/DDBJ whole genome shotgun (WGS) entry which is preliminary data.</text>
</comment>
<dbReference type="Pfam" id="PF25967">
    <property type="entry name" value="RND-MFP_C"/>
    <property type="match status" value="1"/>
</dbReference>
<comment type="similarity">
    <text evidence="2">Belongs to the membrane fusion protein (MFP) (TC 8.A.1) family.</text>
</comment>
<dbReference type="GO" id="GO:0005886">
    <property type="term" value="C:plasma membrane"/>
    <property type="evidence" value="ECO:0007669"/>
    <property type="project" value="TreeGrafter"/>
</dbReference>
<name>A0A918JF31_9BURK</name>
<proteinExistence type="inferred from homology"/>
<evidence type="ECO:0000256" key="5">
    <source>
        <dbReference type="SAM" id="SignalP"/>
    </source>
</evidence>
<evidence type="ECO:0000259" key="6">
    <source>
        <dbReference type="Pfam" id="PF25876"/>
    </source>
</evidence>
<evidence type="ECO:0000256" key="1">
    <source>
        <dbReference type="ARBA" id="ARBA00004196"/>
    </source>
</evidence>
<evidence type="ECO:0000313" key="10">
    <source>
        <dbReference type="EMBL" id="GGW77772.1"/>
    </source>
</evidence>
<dbReference type="PROSITE" id="PS51257">
    <property type="entry name" value="PROKAR_LIPOPROTEIN"/>
    <property type="match status" value="1"/>
</dbReference>
<dbReference type="Gene3D" id="2.40.30.170">
    <property type="match status" value="1"/>
</dbReference>
<reference evidence="10" key="1">
    <citation type="journal article" date="2014" name="Int. J. Syst. Evol. Microbiol.">
        <title>Complete genome sequence of Corynebacterium casei LMG S-19264T (=DSM 44701T), isolated from a smear-ripened cheese.</title>
        <authorList>
            <consortium name="US DOE Joint Genome Institute (JGI-PGF)"/>
            <person name="Walter F."/>
            <person name="Albersmeier A."/>
            <person name="Kalinowski J."/>
            <person name="Ruckert C."/>
        </authorList>
    </citation>
    <scope>NUCLEOTIDE SEQUENCE</scope>
    <source>
        <strain evidence="10">KCTC 23732</strain>
    </source>
</reference>
<dbReference type="EMBL" id="BMYS01000002">
    <property type="protein sequence ID" value="GGW77772.1"/>
    <property type="molecule type" value="Genomic_DNA"/>
</dbReference>
<dbReference type="InterPro" id="IPR058627">
    <property type="entry name" value="MdtA-like_C"/>
</dbReference>
<dbReference type="SUPFAM" id="SSF111369">
    <property type="entry name" value="HlyD-like secretion proteins"/>
    <property type="match status" value="1"/>
</dbReference>
<feature type="region of interest" description="Disordered" evidence="4">
    <location>
        <begin position="370"/>
        <end position="400"/>
    </location>
</feature>
<feature type="domain" description="Multidrug resistance protein MdtA-like C-terminal permuted SH3" evidence="9">
    <location>
        <begin position="310"/>
        <end position="371"/>
    </location>
</feature>
<reference evidence="10" key="2">
    <citation type="submission" date="2020-09" db="EMBL/GenBank/DDBJ databases">
        <authorList>
            <person name="Sun Q."/>
            <person name="Kim S."/>
        </authorList>
    </citation>
    <scope>NUCLEOTIDE SEQUENCE</scope>
    <source>
        <strain evidence="10">KCTC 23732</strain>
    </source>
</reference>
<sequence length="400" mass="42005">MRIKSTFASHKIAALLACSVLLLSGCGKEEAANPAAAGGPPVFPVSTIKVEPDEARIYTTLSGRVAAIKDAEVRARVTGIIQSIEFKQGSVVKEGQLLFKIDPATYQAAVNQAAAALEQAEANAQSARLLAKRYSTLVKSAAVSRQEYDNAVAQAAQAEAAISQAKAALDAAQINLGYTDVTSPIDGIIGEAFVTEGALVSAASGTHLATVQQIDQVYVDFSQTTGELSNLRKALADGQLKQTETGMAVVQLEMGDGSLYPENGKLLFTGVTVNPTTGQVTLRSVFPNPQHLLLPGMFAQVRLEQGVNPQALMVPSQALQRTPDGLVKLLLVKDDKVVSVAVEEGNSVNGNTIINKGLSPNDEVIVEGFQKAQPGGTVKPIPWKKTSGEETADSNKSAEN</sequence>
<gene>
    <name evidence="10" type="ORF">GCM10011450_04520</name>
</gene>
<dbReference type="Gene3D" id="1.10.287.470">
    <property type="entry name" value="Helix hairpin bin"/>
    <property type="match status" value="1"/>
</dbReference>
<dbReference type="Pfam" id="PF25917">
    <property type="entry name" value="BSH_RND"/>
    <property type="match status" value="1"/>
</dbReference>
<keyword evidence="5" id="KW-0732">Signal</keyword>
<dbReference type="PANTHER" id="PTHR30158">
    <property type="entry name" value="ACRA/E-RELATED COMPONENT OF DRUG EFFLUX TRANSPORTER"/>
    <property type="match status" value="1"/>
</dbReference>
<evidence type="ECO:0000259" key="9">
    <source>
        <dbReference type="Pfam" id="PF25967"/>
    </source>
</evidence>
<comment type="subcellular location">
    <subcellularLocation>
        <location evidence="1">Cell envelope</location>
    </subcellularLocation>
</comment>
<dbReference type="InterPro" id="IPR058626">
    <property type="entry name" value="MdtA-like_b-barrel"/>
</dbReference>